<dbReference type="OrthoDB" id="8195124at2759"/>
<evidence type="ECO:0000313" key="7">
    <source>
        <dbReference type="EMBL" id="CAD7231589.1"/>
    </source>
</evidence>
<dbReference type="Gene3D" id="3.40.1780.10">
    <property type="entry name" value="QueA-like"/>
    <property type="match status" value="1"/>
</dbReference>
<dbReference type="GO" id="GO:0051075">
    <property type="term" value="F:S-adenosylmethionine:tRNA ribosyltransferase-isomerase activity"/>
    <property type="evidence" value="ECO:0007669"/>
    <property type="project" value="TreeGrafter"/>
</dbReference>
<reference evidence="7" key="1">
    <citation type="submission" date="2020-11" db="EMBL/GenBank/DDBJ databases">
        <authorList>
            <person name="Tran Van P."/>
        </authorList>
    </citation>
    <scope>NUCLEOTIDE SEQUENCE</scope>
</reference>
<dbReference type="AlphaFoldDB" id="A0A7R8ZTV7"/>
<dbReference type="SUPFAM" id="SSF111337">
    <property type="entry name" value="QueA-like"/>
    <property type="match status" value="1"/>
</dbReference>
<evidence type="ECO:0000256" key="6">
    <source>
        <dbReference type="ARBA" id="ARBA00022785"/>
    </source>
</evidence>
<dbReference type="Pfam" id="PF02547">
    <property type="entry name" value="Queuosine_synth"/>
    <property type="match status" value="1"/>
</dbReference>
<dbReference type="GO" id="GO:0008616">
    <property type="term" value="P:tRNA queuosine(34) biosynthetic process"/>
    <property type="evidence" value="ECO:0007669"/>
    <property type="project" value="UniProtKB-KW"/>
</dbReference>
<dbReference type="NCBIfam" id="TIGR00113">
    <property type="entry name" value="queA"/>
    <property type="match status" value="1"/>
</dbReference>
<name>A0A7R8ZTV7_9CRUS</name>
<comment type="subunit">
    <text evidence="2">Monomer.</text>
</comment>
<dbReference type="Gene3D" id="2.40.10.240">
    <property type="entry name" value="QueA-like"/>
    <property type="match status" value="1"/>
</dbReference>
<dbReference type="InterPro" id="IPR036100">
    <property type="entry name" value="QueA_sf"/>
</dbReference>
<dbReference type="EMBL" id="OB663670">
    <property type="protein sequence ID" value="CAD7231589.1"/>
    <property type="molecule type" value="Genomic_DNA"/>
</dbReference>
<dbReference type="InterPro" id="IPR042119">
    <property type="entry name" value="QueA_dom2"/>
</dbReference>
<comment type="subcellular location">
    <subcellularLocation>
        <location evidence="1">Cytoplasm</location>
    </subcellularLocation>
</comment>
<evidence type="ECO:0000256" key="2">
    <source>
        <dbReference type="ARBA" id="ARBA00011245"/>
    </source>
</evidence>
<keyword evidence="4" id="KW-0808">Transferase</keyword>
<keyword evidence="6" id="KW-0671">Queuosine biosynthesis</keyword>
<organism evidence="7">
    <name type="scientific">Cyprideis torosa</name>
    <dbReference type="NCBI Taxonomy" id="163714"/>
    <lineage>
        <taxon>Eukaryota</taxon>
        <taxon>Metazoa</taxon>
        <taxon>Ecdysozoa</taxon>
        <taxon>Arthropoda</taxon>
        <taxon>Crustacea</taxon>
        <taxon>Oligostraca</taxon>
        <taxon>Ostracoda</taxon>
        <taxon>Podocopa</taxon>
        <taxon>Podocopida</taxon>
        <taxon>Cytherocopina</taxon>
        <taxon>Cytheroidea</taxon>
        <taxon>Cytherideidae</taxon>
        <taxon>Cyprideis</taxon>
    </lineage>
</organism>
<evidence type="ECO:0000256" key="5">
    <source>
        <dbReference type="ARBA" id="ARBA00022691"/>
    </source>
</evidence>
<sequence length="364" mass="41124">MQDDFSLDAYDFELPKECIAQHPAARRDDAKLLVLNKTSATIEHRRFSDVVHYFNQGDVLVLNDTKVFPARFIGYKKSGGKIEIFLLDYPTMKFKASSPTERHVAETKALLRCSKKPAAGSVIHLSDTLFFLIGDIHSDGHAHVELHFSSTLHLEEALLNHGLTPLPPYIDRPEGQREQDRKRYQTIYANRAGAVAAPTAGLHFTQDLLEKIKRKGVEIAPLTLHVGYGTFAPVRQQNIERHKIHSEFVFLTEESATRINQAKKRGNKIWAVGTTSTRALEWAARGKNELSATKGRCDLYIIPGHRFSVVDNLITNFHLPKSSLLFLVSAFCSRKMLLSCYHEAIQRGYRFYSYGDAMAIIEGK</sequence>
<dbReference type="InterPro" id="IPR042118">
    <property type="entry name" value="QueA_dom1"/>
</dbReference>
<evidence type="ECO:0000256" key="1">
    <source>
        <dbReference type="ARBA" id="ARBA00004496"/>
    </source>
</evidence>
<proteinExistence type="inferred from homology"/>
<dbReference type="PANTHER" id="PTHR30307">
    <property type="entry name" value="S-ADENOSYLMETHIONINE:TRNA RIBOSYLTRANSFERASE-ISOMERASE"/>
    <property type="match status" value="1"/>
</dbReference>
<gene>
    <name evidence="7" type="ORF">CTOB1V02_LOCUS9436</name>
</gene>
<dbReference type="PANTHER" id="PTHR30307:SF0">
    <property type="entry name" value="S-ADENOSYLMETHIONINE:TRNA RIBOSYLTRANSFERASE-ISOMERASE"/>
    <property type="match status" value="1"/>
</dbReference>
<dbReference type="FunFam" id="3.40.1780.10:FF:000001">
    <property type="entry name" value="S-adenosylmethionine:tRNA ribosyltransferase-isomerase"/>
    <property type="match status" value="1"/>
</dbReference>
<keyword evidence="3" id="KW-0963">Cytoplasm</keyword>
<accession>A0A7R8ZTV7</accession>
<dbReference type="GO" id="GO:0005737">
    <property type="term" value="C:cytoplasm"/>
    <property type="evidence" value="ECO:0007669"/>
    <property type="project" value="UniProtKB-SubCell"/>
</dbReference>
<dbReference type="InterPro" id="IPR003699">
    <property type="entry name" value="QueA"/>
</dbReference>
<evidence type="ECO:0000256" key="4">
    <source>
        <dbReference type="ARBA" id="ARBA00022679"/>
    </source>
</evidence>
<protein>
    <submittedName>
        <fullName evidence="7">Uncharacterized protein</fullName>
    </submittedName>
</protein>
<dbReference type="NCBIfam" id="NF001140">
    <property type="entry name" value="PRK00147.1"/>
    <property type="match status" value="1"/>
</dbReference>
<evidence type="ECO:0000256" key="3">
    <source>
        <dbReference type="ARBA" id="ARBA00022490"/>
    </source>
</evidence>
<keyword evidence="5" id="KW-0949">S-adenosyl-L-methionine</keyword>
<dbReference type="HAMAP" id="MF_00113">
    <property type="entry name" value="QueA"/>
    <property type="match status" value="1"/>
</dbReference>